<feature type="transmembrane region" description="Helical" evidence="8">
    <location>
        <begin position="260"/>
        <end position="281"/>
    </location>
</feature>
<evidence type="ECO:0000256" key="8">
    <source>
        <dbReference type="SAM" id="Phobius"/>
    </source>
</evidence>
<protein>
    <recommendedName>
        <fullName evidence="11">DUF2029 domain-containing protein</fullName>
    </recommendedName>
</protein>
<evidence type="ECO:0000313" key="9">
    <source>
        <dbReference type="EMBL" id="MBB4139693.1"/>
    </source>
</evidence>
<dbReference type="GO" id="GO:0005886">
    <property type="term" value="C:plasma membrane"/>
    <property type="evidence" value="ECO:0007669"/>
    <property type="project" value="UniProtKB-SubCell"/>
</dbReference>
<feature type="transmembrane region" description="Helical" evidence="8">
    <location>
        <begin position="334"/>
        <end position="352"/>
    </location>
</feature>
<keyword evidence="6 8" id="KW-0472">Membrane</keyword>
<evidence type="ECO:0000256" key="6">
    <source>
        <dbReference type="ARBA" id="ARBA00023136"/>
    </source>
</evidence>
<feature type="transmembrane region" description="Helical" evidence="8">
    <location>
        <begin position="149"/>
        <end position="174"/>
    </location>
</feature>
<name>A0AA40SNV8_9MICO</name>
<comment type="similarity">
    <text evidence="7">Belongs to the glycosyltransferase 87 family.</text>
</comment>
<keyword evidence="5 8" id="KW-1133">Transmembrane helix</keyword>
<dbReference type="AlphaFoldDB" id="A0AA40SNV8"/>
<evidence type="ECO:0000256" key="1">
    <source>
        <dbReference type="ARBA" id="ARBA00004651"/>
    </source>
</evidence>
<dbReference type="GO" id="GO:0016758">
    <property type="term" value="F:hexosyltransferase activity"/>
    <property type="evidence" value="ECO:0007669"/>
    <property type="project" value="InterPro"/>
</dbReference>
<evidence type="ECO:0008006" key="11">
    <source>
        <dbReference type="Google" id="ProtNLM"/>
    </source>
</evidence>
<evidence type="ECO:0000256" key="4">
    <source>
        <dbReference type="ARBA" id="ARBA00022692"/>
    </source>
</evidence>
<dbReference type="RefSeq" id="WP_183499323.1">
    <property type="nucleotide sequence ID" value="NZ_BAABCO010000001.1"/>
</dbReference>
<organism evidence="9 10">
    <name type="scientific">Microbacterium invictum</name>
    <dbReference type="NCBI Taxonomy" id="515415"/>
    <lineage>
        <taxon>Bacteria</taxon>
        <taxon>Bacillati</taxon>
        <taxon>Actinomycetota</taxon>
        <taxon>Actinomycetes</taxon>
        <taxon>Micrococcales</taxon>
        <taxon>Microbacteriaceae</taxon>
        <taxon>Microbacterium</taxon>
    </lineage>
</organism>
<evidence type="ECO:0000256" key="5">
    <source>
        <dbReference type="ARBA" id="ARBA00022989"/>
    </source>
</evidence>
<evidence type="ECO:0000256" key="7">
    <source>
        <dbReference type="ARBA" id="ARBA00024033"/>
    </source>
</evidence>
<comment type="caution">
    <text evidence="9">The sequence shown here is derived from an EMBL/GenBank/DDBJ whole genome shotgun (WGS) entry which is preliminary data.</text>
</comment>
<dbReference type="InterPro" id="IPR018584">
    <property type="entry name" value="GT87"/>
</dbReference>
<dbReference type="Pfam" id="PF09594">
    <property type="entry name" value="GT87"/>
    <property type="match status" value="1"/>
</dbReference>
<reference evidence="9 10" key="1">
    <citation type="submission" date="2020-08" db="EMBL/GenBank/DDBJ databases">
        <title>Sequencing the genomes of 1000 actinobacteria strains.</title>
        <authorList>
            <person name="Klenk H.-P."/>
        </authorList>
    </citation>
    <scope>NUCLEOTIDE SEQUENCE [LARGE SCALE GENOMIC DNA]</scope>
    <source>
        <strain evidence="9 10">DSM 19600</strain>
    </source>
</reference>
<keyword evidence="2" id="KW-1003">Cell membrane</keyword>
<feature type="transmembrane region" description="Helical" evidence="8">
    <location>
        <begin position="73"/>
        <end position="99"/>
    </location>
</feature>
<accession>A0AA40SNV8</accession>
<feature type="transmembrane region" description="Helical" evidence="8">
    <location>
        <begin position="288"/>
        <end position="306"/>
    </location>
</feature>
<evidence type="ECO:0000313" key="10">
    <source>
        <dbReference type="Proteomes" id="UP000549113"/>
    </source>
</evidence>
<feature type="transmembrane region" description="Helical" evidence="8">
    <location>
        <begin position="364"/>
        <end position="386"/>
    </location>
</feature>
<keyword evidence="4 8" id="KW-0812">Transmembrane</keyword>
<sequence>MSRRAVLWVVFAVAHVWVAVLGFILPNEPMGDVYRVYEPWSTAALTGGGIVGIDSGWVYPQLALIPMVLTHGFAWIAGYTVGWALLVTAVDAVAFAMLVGRARSNGRRAAAWFWLGYMVLLGPVGMYRLDGFTVPLVIVACLWLIGRPWAAALLLAAATWIKVWPAAVLAAAIIAVRRRAALMGGAVLISVFTMAGVILAGGGANLFSFIADQGTRGLQIEAPVSTPYMWGALQEIEGFWVYYSPDLLTFEVTGTGIDPLIAAMTPVLVAVVTAVAVLGGVQAVRGARFAALFPALSLALVTGFIVCNKVGSPQYASWLIPSLVVGIMFDRRRWFAPAALAGAIALLTQTVYPMLYGGLLTPEPVAVTVLTLRNAALVALFVWMVARVARVPVHGRLGAARPASIP</sequence>
<feature type="transmembrane region" description="Helical" evidence="8">
    <location>
        <begin position="312"/>
        <end position="329"/>
    </location>
</feature>
<evidence type="ECO:0000256" key="2">
    <source>
        <dbReference type="ARBA" id="ARBA00022475"/>
    </source>
</evidence>
<evidence type="ECO:0000256" key="3">
    <source>
        <dbReference type="ARBA" id="ARBA00022679"/>
    </source>
</evidence>
<dbReference type="Proteomes" id="UP000549113">
    <property type="component" value="Unassembled WGS sequence"/>
</dbReference>
<dbReference type="EMBL" id="JACIFH010000001">
    <property type="protein sequence ID" value="MBB4139693.1"/>
    <property type="molecule type" value="Genomic_DNA"/>
</dbReference>
<feature type="transmembrane region" description="Helical" evidence="8">
    <location>
        <begin position="5"/>
        <end position="25"/>
    </location>
</feature>
<keyword evidence="10" id="KW-1185">Reference proteome</keyword>
<gene>
    <name evidence="9" type="ORF">BKA10_001487</name>
</gene>
<keyword evidence="3" id="KW-0808">Transferase</keyword>
<proteinExistence type="inferred from homology"/>
<feature type="transmembrane region" description="Helical" evidence="8">
    <location>
        <begin position="186"/>
        <end position="211"/>
    </location>
</feature>
<comment type="subcellular location">
    <subcellularLocation>
        <location evidence="1">Cell membrane</location>
        <topology evidence="1">Multi-pass membrane protein</topology>
    </subcellularLocation>
</comment>
<feature type="transmembrane region" description="Helical" evidence="8">
    <location>
        <begin position="111"/>
        <end position="129"/>
    </location>
</feature>